<evidence type="ECO:0000313" key="3">
    <source>
        <dbReference type="EMBL" id="GIF61080.1"/>
    </source>
</evidence>
<gene>
    <name evidence="3" type="ORF">Air01nite_71750</name>
</gene>
<evidence type="ECO:0000313" key="4">
    <source>
        <dbReference type="Proteomes" id="UP000624325"/>
    </source>
</evidence>
<dbReference type="EMBL" id="BONC01000087">
    <property type="protein sequence ID" value="GIF61080.1"/>
    <property type="molecule type" value="Genomic_DNA"/>
</dbReference>
<protein>
    <recommendedName>
        <fullName evidence="5">PknH-like extracellular domain-containing protein</fullName>
    </recommendedName>
</protein>
<sequence length="275" mass="28792">MDEQHLDDMFDRFRSGPPLTVPAGAGAARQSFRQRRRGRLAAGCVVAALGVGVPSVAFAAGAFDRTPRPPVVTTAPTTPARPTPPSTTPPPTTPGAKPTTEKPVEPTTVPRAAMLRASDLPAGFEYRGGGDFLGGDWTLAFIASQCRDRRLPDPEPGDGPKRNAAFAHDSEGSVLQRVSRMPTPAAARDWIDGLPDRISGDCGGIRFTVVDTDFAGADAVLIRSESDAGGSDFLLFVRQGPLVTQISTWSGADLGALRDIAQAAAQRLCAGTTSC</sequence>
<feature type="compositionally biased region" description="Basic and acidic residues" evidence="1">
    <location>
        <begin position="149"/>
        <end position="161"/>
    </location>
</feature>
<keyword evidence="2" id="KW-0472">Membrane</keyword>
<keyword evidence="2" id="KW-1133">Transmembrane helix</keyword>
<dbReference type="RefSeq" id="WP_203707895.1">
    <property type="nucleotide sequence ID" value="NZ_BAAALU010000003.1"/>
</dbReference>
<proteinExistence type="predicted"/>
<accession>A0ABQ4CEA3</accession>
<name>A0ABQ4CEA3_9ACTN</name>
<dbReference type="Proteomes" id="UP000624325">
    <property type="component" value="Unassembled WGS sequence"/>
</dbReference>
<reference evidence="3 4" key="1">
    <citation type="submission" date="2021-01" db="EMBL/GenBank/DDBJ databases">
        <title>Whole genome shotgun sequence of Asanoa iriomotensis NBRC 100142.</title>
        <authorList>
            <person name="Komaki H."/>
            <person name="Tamura T."/>
        </authorList>
    </citation>
    <scope>NUCLEOTIDE SEQUENCE [LARGE SCALE GENOMIC DNA]</scope>
    <source>
        <strain evidence="3 4">NBRC 100142</strain>
    </source>
</reference>
<feature type="region of interest" description="Disordered" evidence="1">
    <location>
        <begin position="65"/>
        <end position="107"/>
    </location>
</feature>
<evidence type="ECO:0008006" key="5">
    <source>
        <dbReference type="Google" id="ProtNLM"/>
    </source>
</evidence>
<organism evidence="3 4">
    <name type="scientific">Asanoa iriomotensis</name>
    <dbReference type="NCBI Taxonomy" id="234613"/>
    <lineage>
        <taxon>Bacteria</taxon>
        <taxon>Bacillati</taxon>
        <taxon>Actinomycetota</taxon>
        <taxon>Actinomycetes</taxon>
        <taxon>Micromonosporales</taxon>
        <taxon>Micromonosporaceae</taxon>
        <taxon>Asanoa</taxon>
    </lineage>
</organism>
<evidence type="ECO:0000256" key="2">
    <source>
        <dbReference type="SAM" id="Phobius"/>
    </source>
</evidence>
<feature type="region of interest" description="Disordered" evidence="1">
    <location>
        <begin position="1"/>
        <end position="25"/>
    </location>
</feature>
<feature type="compositionally biased region" description="Basic and acidic residues" evidence="1">
    <location>
        <begin position="1"/>
        <end position="14"/>
    </location>
</feature>
<evidence type="ECO:0000256" key="1">
    <source>
        <dbReference type="SAM" id="MobiDB-lite"/>
    </source>
</evidence>
<feature type="region of interest" description="Disordered" evidence="1">
    <location>
        <begin position="149"/>
        <end position="174"/>
    </location>
</feature>
<comment type="caution">
    <text evidence="3">The sequence shown here is derived from an EMBL/GenBank/DDBJ whole genome shotgun (WGS) entry which is preliminary data.</text>
</comment>
<keyword evidence="4" id="KW-1185">Reference proteome</keyword>
<feature type="transmembrane region" description="Helical" evidence="2">
    <location>
        <begin position="40"/>
        <end position="63"/>
    </location>
</feature>
<keyword evidence="2" id="KW-0812">Transmembrane</keyword>
<feature type="compositionally biased region" description="Pro residues" evidence="1">
    <location>
        <begin position="79"/>
        <end position="93"/>
    </location>
</feature>